<dbReference type="STRING" id="1048205.AB852_01025"/>
<name>A0A1Q4VCB7_9ACTN</name>
<evidence type="ECO:0000313" key="3">
    <source>
        <dbReference type="Proteomes" id="UP000186455"/>
    </source>
</evidence>
<feature type="domain" description="Carboxylesterase type B" evidence="1">
    <location>
        <begin position="2"/>
        <end position="115"/>
    </location>
</feature>
<dbReference type="Pfam" id="PF00135">
    <property type="entry name" value="COesterase"/>
    <property type="match status" value="1"/>
</dbReference>
<organism evidence="2 3">
    <name type="scientific">Streptomyces uncialis</name>
    <dbReference type="NCBI Taxonomy" id="1048205"/>
    <lineage>
        <taxon>Bacteria</taxon>
        <taxon>Bacillati</taxon>
        <taxon>Actinomycetota</taxon>
        <taxon>Actinomycetes</taxon>
        <taxon>Kitasatosporales</taxon>
        <taxon>Streptomycetaceae</taxon>
        <taxon>Streptomyces</taxon>
    </lineage>
</organism>
<comment type="caution">
    <text evidence="2">The sequence shown here is derived from an EMBL/GenBank/DDBJ whole genome shotgun (WGS) entry which is preliminary data.</text>
</comment>
<accession>A0A1Q4VCB7</accession>
<dbReference type="InterPro" id="IPR029058">
    <property type="entry name" value="AB_hydrolase_fold"/>
</dbReference>
<dbReference type="InterPro" id="IPR002018">
    <property type="entry name" value="CarbesteraseB"/>
</dbReference>
<dbReference type="Gene3D" id="3.40.50.1820">
    <property type="entry name" value="alpha/beta hydrolase"/>
    <property type="match status" value="1"/>
</dbReference>
<sequence>MARHTPVHAYDFAEAESPYFKSVPRPASFSLGTGHMVDLAYLFDNDLFEPLDATQTKLSDTVIGHWSRFAATGQMAGHGLPGWKRFTTRDPYVQRLASDRAGRTDFAADHHHAFWTALATS</sequence>
<dbReference type="SUPFAM" id="SSF53474">
    <property type="entry name" value="alpha/beta-Hydrolases"/>
    <property type="match status" value="1"/>
</dbReference>
<dbReference type="AlphaFoldDB" id="A0A1Q4VCB7"/>
<evidence type="ECO:0000313" key="2">
    <source>
        <dbReference type="EMBL" id="OKH95463.1"/>
    </source>
</evidence>
<evidence type="ECO:0000259" key="1">
    <source>
        <dbReference type="Pfam" id="PF00135"/>
    </source>
</evidence>
<keyword evidence="3" id="KW-1185">Reference proteome</keyword>
<proteinExistence type="predicted"/>
<gene>
    <name evidence="2" type="ORF">AB852_01025</name>
</gene>
<reference evidence="2 3" key="1">
    <citation type="submission" date="2015-06" db="EMBL/GenBank/DDBJ databases">
        <title>Cloning and characterization of the uncialamcin biosynthetic gene cluster.</title>
        <authorList>
            <person name="Yan X."/>
            <person name="Huang T."/>
            <person name="Ge H."/>
            <person name="Shen B."/>
        </authorList>
    </citation>
    <scope>NUCLEOTIDE SEQUENCE [LARGE SCALE GENOMIC DNA]</scope>
    <source>
        <strain evidence="2 3">DCA2648</strain>
    </source>
</reference>
<dbReference type="EMBL" id="LFBV01000001">
    <property type="protein sequence ID" value="OKH95463.1"/>
    <property type="molecule type" value="Genomic_DNA"/>
</dbReference>
<protein>
    <recommendedName>
        <fullName evidence="1">Carboxylesterase type B domain-containing protein</fullName>
    </recommendedName>
</protein>
<dbReference type="Proteomes" id="UP000186455">
    <property type="component" value="Unassembled WGS sequence"/>
</dbReference>